<evidence type="ECO:0000259" key="2">
    <source>
        <dbReference type="Pfam" id="PF01471"/>
    </source>
</evidence>
<dbReference type="AlphaFoldDB" id="A0A8J4E366"/>
<dbReference type="InterPro" id="IPR009045">
    <property type="entry name" value="Zn_M74/Hedgehog-like"/>
</dbReference>
<name>A0A8J4E366_9ACTN</name>
<dbReference type="InterPro" id="IPR036366">
    <property type="entry name" value="PGBDSf"/>
</dbReference>
<evidence type="ECO:0000313" key="5">
    <source>
        <dbReference type="Proteomes" id="UP000612585"/>
    </source>
</evidence>
<feature type="domain" description="Peptidase M15A C-terminal" evidence="3">
    <location>
        <begin position="116"/>
        <end position="230"/>
    </location>
</feature>
<gene>
    <name evidence="4" type="ORF">Vau01_080510</name>
</gene>
<evidence type="ECO:0008006" key="6">
    <source>
        <dbReference type="Google" id="ProtNLM"/>
    </source>
</evidence>
<evidence type="ECO:0000313" key="4">
    <source>
        <dbReference type="EMBL" id="GIJ60535.1"/>
    </source>
</evidence>
<evidence type="ECO:0000256" key="1">
    <source>
        <dbReference type="SAM" id="SignalP"/>
    </source>
</evidence>
<dbReference type="Pfam" id="PF01471">
    <property type="entry name" value="PG_binding_1"/>
    <property type="match status" value="1"/>
</dbReference>
<dbReference type="SUPFAM" id="SSF55166">
    <property type="entry name" value="Hedgehog/DD-peptidase"/>
    <property type="match status" value="1"/>
</dbReference>
<evidence type="ECO:0000259" key="3">
    <source>
        <dbReference type="Pfam" id="PF08291"/>
    </source>
</evidence>
<keyword evidence="5" id="KW-1185">Reference proteome</keyword>
<dbReference type="InterPro" id="IPR002477">
    <property type="entry name" value="Peptidoglycan-bd-like"/>
</dbReference>
<dbReference type="InterPro" id="IPR013230">
    <property type="entry name" value="Peptidase_M15A_C"/>
</dbReference>
<dbReference type="Pfam" id="PF08291">
    <property type="entry name" value="Peptidase_M15_3"/>
    <property type="match status" value="1"/>
</dbReference>
<dbReference type="Gene3D" id="3.30.1380.10">
    <property type="match status" value="1"/>
</dbReference>
<protein>
    <recommendedName>
        <fullName evidence="6">Zinc D-Ala-D-Ala carboxypeptidase</fullName>
    </recommendedName>
</protein>
<dbReference type="InterPro" id="IPR036365">
    <property type="entry name" value="PGBD-like_sf"/>
</dbReference>
<sequence length="260" mass="27367">MRRLGNVFASLLLTVTATFVGALAMPEKALADGCYTWGRQLSEGTSGEDVRQLQIRISGYPGYGGVLAVDGQFGAGTKAAVVRFQQAYGLADDGIAGPNTFAKIYALQDDDCTPVNFSYAELNDCNSTWAGGNVSAATAKANALLSMWKLQAMRHALGDQQIRVTSGFRSVACNNAAGGASSSRHLYGDAVDLGAGPHTLCRLAQQARNHGFPGILGPGYPDHNDHTHVDRRSSRFWSAPNCGVSSSLVESIDPVEGTGP</sequence>
<dbReference type="Proteomes" id="UP000612585">
    <property type="component" value="Unassembled WGS sequence"/>
</dbReference>
<dbReference type="RefSeq" id="WP_204004972.1">
    <property type="nucleotide sequence ID" value="NZ_BOPG01000056.1"/>
</dbReference>
<feature type="signal peptide" evidence="1">
    <location>
        <begin position="1"/>
        <end position="24"/>
    </location>
</feature>
<dbReference type="EMBL" id="BOPG01000056">
    <property type="protein sequence ID" value="GIJ60535.1"/>
    <property type="molecule type" value="Genomic_DNA"/>
</dbReference>
<accession>A0A8J4E366</accession>
<organism evidence="4 5">
    <name type="scientific">Virgisporangium aurantiacum</name>
    <dbReference type="NCBI Taxonomy" id="175570"/>
    <lineage>
        <taxon>Bacteria</taxon>
        <taxon>Bacillati</taxon>
        <taxon>Actinomycetota</taxon>
        <taxon>Actinomycetes</taxon>
        <taxon>Micromonosporales</taxon>
        <taxon>Micromonosporaceae</taxon>
        <taxon>Virgisporangium</taxon>
    </lineage>
</organism>
<proteinExistence type="predicted"/>
<feature type="chain" id="PRO_5039132465" description="Zinc D-Ala-D-Ala carboxypeptidase" evidence="1">
    <location>
        <begin position="25"/>
        <end position="260"/>
    </location>
</feature>
<reference evidence="4" key="1">
    <citation type="submission" date="2021-01" db="EMBL/GenBank/DDBJ databases">
        <title>Whole genome shotgun sequence of Virgisporangium aurantiacum NBRC 16421.</title>
        <authorList>
            <person name="Komaki H."/>
            <person name="Tamura T."/>
        </authorList>
    </citation>
    <scope>NUCLEOTIDE SEQUENCE</scope>
    <source>
        <strain evidence="4">NBRC 16421</strain>
    </source>
</reference>
<comment type="caution">
    <text evidence="4">The sequence shown here is derived from an EMBL/GenBank/DDBJ whole genome shotgun (WGS) entry which is preliminary data.</text>
</comment>
<dbReference type="Gene3D" id="1.10.101.10">
    <property type="entry name" value="PGBD-like superfamily/PGBD"/>
    <property type="match status" value="1"/>
</dbReference>
<keyword evidence="1" id="KW-0732">Signal</keyword>
<feature type="domain" description="Peptidoglycan binding-like" evidence="2">
    <location>
        <begin position="46"/>
        <end position="104"/>
    </location>
</feature>
<dbReference type="SUPFAM" id="SSF47090">
    <property type="entry name" value="PGBD-like"/>
    <property type="match status" value="1"/>
</dbReference>